<gene>
    <name evidence="2" type="ORF">Tci_493521</name>
</gene>
<dbReference type="PANTHER" id="PTHR46890:SF50">
    <property type="entry name" value="RNA-DIRECTED DNA POLYMERASE, EUKARYOTA, REVERSE TRANSCRIPTASE ZINC-BINDING DOMAIN PROTEIN-RELATED"/>
    <property type="match status" value="1"/>
</dbReference>
<dbReference type="Pfam" id="PF00078">
    <property type="entry name" value="RVT_1"/>
    <property type="match status" value="1"/>
</dbReference>
<feature type="domain" description="Reverse transcriptase" evidence="1">
    <location>
        <begin position="323"/>
        <end position="453"/>
    </location>
</feature>
<reference evidence="2" key="1">
    <citation type="journal article" date="2019" name="Sci. Rep.">
        <title>Draft genome of Tanacetum cinerariifolium, the natural source of mosquito coil.</title>
        <authorList>
            <person name="Yamashiro T."/>
            <person name="Shiraishi A."/>
            <person name="Satake H."/>
            <person name="Nakayama K."/>
        </authorList>
    </citation>
    <scope>NUCLEOTIDE SEQUENCE</scope>
</reference>
<evidence type="ECO:0000313" key="2">
    <source>
        <dbReference type="EMBL" id="GEZ21548.1"/>
    </source>
</evidence>
<dbReference type="EMBL" id="BKCJ010253270">
    <property type="protein sequence ID" value="GEZ21548.1"/>
    <property type="molecule type" value="Genomic_DNA"/>
</dbReference>
<dbReference type="PANTHER" id="PTHR46890">
    <property type="entry name" value="NON-LTR RETROLELEMENT REVERSE TRANSCRIPTASE-LIKE PROTEIN-RELATED"/>
    <property type="match status" value="1"/>
</dbReference>
<protein>
    <submittedName>
        <fullName evidence="2">Cysteine-rich receptor-like protein kinase</fullName>
    </submittedName>
</protein>
<sequence length="757" mass="85171">ALKPKDKELDDLISSFNRHSQNKSQVLKVAKRRNNGKKTKLYVGKPSFASTSAPIMEGSMASLGVFISSFDAIWVVFGDFNAVRYREERMGCTFNGEEAQSFNDFIARVGLIDLPLGDWDAKAEAGTLNQSEVVKREEWLMDLSHLDHLLREDVKQKCRLRWAVEGDENSRYFHSTLKHNYAKSSINGINVNGVWVVNPDDIKAAALEHFALRFKENIVCMLKFKSFRVRKLSSPDASFLDSPFSINEIKSAVWECDGSKAPGPDGFNFKFIKTYWDVIKDDVVNCVKYFETSGKLAAGCNPSFIVFIRKQILDGCLIANEIIRMAKLEGHKLLLFKVDFEKAFDSVRWSFLQDILRQIGFGAEWRKWIGACLSSALISILINGSPSKEFKMEMGLRQEDHLFPLLFLLVGEVLQVAILEAYNRGLFKGISLSGEGSNLSLLQYADDALFFGEWLSSWNAKNLSIGGRLMLVKLATGLCWVKWDNILFDANLGGLGVGSIGAKNLSLFAKWKLRFLTETNALWRLVIKSFYGDEGGFGSLAYPAGNKGAWSDITNAVLNIEVLFLAFKHSFQLKVFNGSNTLFWKDPWCGNEVRLKDLFPRLYALENDQDCKVKERWRLSDGVWGGGELELAVCSTRASRDVSGLFKVNPLATCVQNSLFYGCELGKHHMWNALVPRKVNICVWCALLNRLPTRSSRFGGKIEVGGVCLRPLTFLLSLLKIFPSGRSDPIVVLRRVRFCMGRFNVRCGLYGSGGTKW</sequence>
<dbReference type="InterPro" id="IPR052343">
    <property type="entry name" value="Retrotransposon-Effector_Assoc"/>
</dbReference>
<keyword evidence="2" id="KW-0808">Transferase</keyword>
<dbReference type="InterPro" id="IPR000477">
    <property type="entry name" value="RT_dom"/>
</dbReference>
<name>A0A699I4Z1_TANCI</name>
<proteinExistence type="predicted"/>
<evidence type="ECO:0000259" key="1">
    <source>
        <dbReference type="Pfam" id="PF00078"/>
    </source>
</evidence>
<accession>A0A699I4Z1</accession>
<comment type="caution">
    <text evidence="2">The sequence shown here is derived from an EMBL/GenBank/DDBJ whole genome shotgun (WGS) entry which is preliminary data.</text>
</comment>
<keyword evidence="2" id="KW-0418">Kinase</keyword>
<dbReference type="GO" id="GO:0016301">
    <property type="term" value="F:kinase activity"/>
    <property type="evidence" value="ECO:0007669"/>
    <property type="project" value="UniProtKB-KW"/>
</dbReference>
<dbReference type="AlphaFoldDB" id="A0A699I4Z1"/>
<keyword evidence="2" id="KW-0675">Receptor</keyword>
<feature type="non-terminal residue" evidence="2">
    <location>
        <position position="1"/>
    </location>
</feature>
<organism evidence="2">
    <name type="scientific">Tanacetum cinerariifolium</name>
    <name type="common">Dalmatian daisy</name>
    <name type="synonym">Chrysanthemum cinerariifolium</name>
    <dbReference type="NCBI Taxonomy" id="118510"/>
    <lineage>
        <taxon>Eukaryota</taxon>
        <taxon>Viridiplantae</taxon>
        <taxon>Streptophyta</taxon>
        <taxon>Embryophyta</taxon>
        <taxon>Tracheophyta</taxon>
        <taxon>Spermatophyta</taxon>
        <taxon>Magnoliopsida</taxon>
        <taxon>eudicotyledons</taxon>
        <taxon>Gunneridae</taxon>
        <taxon>Pentapetalae</taxon>
        <taxon>asterids</taxon>
        <taxon>campanulids</taxon>
        <taxon>Asterales</taxon>
        <taxon>Asteraceae</taxon>
        <taxon>Asteroideae</taxon>
        <taxon>Anthemideae</taxon>
        <taxon>Anthemidinae</taxon>
        <taxon>Tanacetum</taxon>
    </lineage>
</organism>